<name>A0ABQ7GSW4_DUNSA</name>
<accession>A0ABQ7GSW4</accession>
<dbReference type="EMBL" id="MU069606">
    <property type="protein sequence ID" value="KAF5837695.1"/>
    <property type="molecule type" value="Genomic_DNA"/>
</dbReference>
<feature type="region of interest" description="Disordered" evidence="1">
    <location>
        <begin position="50"/>
        <end position="83"/>
    </location>
</feature>
<keyword evidence="3" id="KW-1185">Reference proteome</keyword>
<protein>
    <recommendedName>
        <fullName evidence="4">Encoded protein</fullName>
    </recommendedName>
</protein>
<gene>
    <name evidence="2" type="ORF">DUNSADRAFT_4005</name>
</gene>
<organism evidence="2 3">
    <name type="scientific">Dunaliella salina</name>
    <name type="common">Green alga</name>
    <name type="synonym">Protococcus salinus</name>
    <dbReference type="NCBI Taxonomy" id="3046"/>
    <lineage>
        <taxon>Eukaryota</taxon>
        <taxon>Viridiplantae</taxon>
        <taxon>Chlorophyta</taxon>
        <taxon>core chlorophytes</taxon>
        <taxon>Chlorophyceae</taxon>
        <taxon>CS clade</taxon>
        <taxon>Chlamydomonadales</taxon>
        <taxon>Dunaliellaceae</taxon>
        <taxon>Dunaliella</taxon>
    </lineage>
</organism>
<evidence type="ECO:0000313" key="2">
    <source>
        <dbReference type="EMBL" id="KAF5837695.1"/>
    </source>
</evidence>
<feature type="compositionally biased region" description="Polar residues" evidence="1">
    <location>
        <begin position="71"/>
        <end position="83"/>
    </location>
</feature>
<dbReference type="Proteomes" id="UP000815325">
    <property type="component" value="Unassembled WGS sequence"/>
</dbReference>
<sequence length="83" mass="8655">KSEVRHSLVLAEVGPCGYTSKEMAERPKPSLNPLNDEELANDAAVRIATAAAGPPGGPKASHGPRPALSLAQLTSGFSHTLRR</sequence>
<feature type="compositionally biased region" description="Low complexity" evidence="1">
    <location>
        <begin position="50"/>
        <end position="64"/>
    </location>
</feature>
<evidence type="ECO:0000256" key="1">
    <source>
        <dbReference type="SAM" id="MobiDB-lite"/>
    </source>
</evidence>
<comment type="caution">
    <text evidence="2">The sequence shown here is derived from an EMBL/GenBank/DDBJ whole genome shotgun (WGS) entry which is preliminary data.</text>
</comment>
<evidence type="ECO:0008006" key="4">
    <source>
        <dbReference type="Google" id="ProtNLM"/>
    </source>
</evidence>
<evidence type="ECO:0000313" key="3">
    <source>
        <dbReference type="Proteomes" id="UP000815325"/>
    </source>
</evidence>
<reference evidence="2" key="1">
    <citation type="submission" date="2017-08" db="EMBL/GenBank/DDBJ databases">
        <authorList>
            <person name="Polle J.E."/>
            <person name="Barry K."/>
            <person name="Cushman J."/>
            <person name="Schmutz J."/>
            <person name="Tran D."/>
            <person name="Hathwaick L.T."/>
            <person name="Yim W.C."/>
            <person name="Jenkins J."/>
            <person name="Mckie-Krisberg Z.M."/>
            <person name="Prochnik S."/>
            <person name="Lindquist E."/>
            <person name="Dockter R.B."/>
            <person name="Adam C."/>
            <person name="Molina H."/>
            <person name="Bunkerborg J."/>
            <person name="Jin E."/>
            <person name="Buchheim M."/>
            <person name="Magnuson J."/>
        </authorList>
    </citation>
    <scope>NUCLEOTIDE SEQUENCE</scope>
    <source>
        <strain evidence="2">CCAP 19/18</strain>
    </source>
</reference>
<feature type="non-terminal residue" evidence="2">
    <location>
        <position position="1"/>
    </location>
</feature>
<proteinExistence type="predicted"/>